<feature type="region of interest" description="Disordered" evidence="1">
    <location>
        <begin position="158"/>
        <end position="232"/>
    </location>
</feature>
<accession>A0ABQ4ZPY0</accession>
<keyword evidence="3" id="KW-1185">Reference proteome</keyword>
<organism evidence="2 3">
    <name type="scientific">Tanacetum coccineum</name>
    <dbReference type="NCBI Taxonomy" id="301880"/>
    <lineage>
        <taxon>Eukaryota</taxon>
        <taxon>Viridiplantae</taxon>
        <taxon>Streptophyta</taxon>
        <taxon>Embryophyta</taxon>
        <taxon>Tracheophyta</taxon>
        <taxon>Spermatophyta</taxon>
        <taxon>Magnoliopsida</taxon>
        <taxon>eudicotyledons</taxon>
        <taxon>Gunneridae</taxon>
        <taxon>Pentapetalae</taxon>
        <taxon>asterids</taxon>
        <taxon>campanulids</taxon>
        <taxon>Asterales</taxon>
        <taxon>Asteraceae</taxon>
        <taxon>Asteroideae</taxon>
        <taxon>Anthemideae</taxon>
        <taxon>Anthemidinae</taxon>
        <taxon>Tanacetum</taxon>
    </lineage>
</organism>
<evidence type="ECO:0000313" key="3">
    <source>
        <dbReference type="Proteomes" id="UP001151760"/>
    </source>
</evidence>
<sequence length="368" mass="41098">MKLCHSPRFTKVIINHFLSQHKSFFKLQFQHYHTIKDDSIVSRLKFVRIRKDYHEYGLPIPDMMLNDKIKQSESYQMFIKYSTGQISPKKSRGKDLPSAPKTKPATSKLKLKGVQSLTPKEQEAADIMQALKESKKTSRRQPCTRGLRIPDESTVVPAISSEGTGTKLGVPNEEKVTSEENVILEWGSEQESEYSEEDQGDDEEVDWIDSDEDEEKKDDTDDDKSIDLEMTDDEFIHGNAKISDVAKADAKKIEEIKDDAKKAELPPTSSSLISKPVVTTPILETPLVAPSTNLLPPSSVFNIPPVPHQTTTPIITPPITTDASTITIVVPESDALSAVQLRVAKLEKDMSELKKIDHSTEALATLKC</sequence>
<comment type="caution">
    <text evidence="2">The sequence shown here is derived from an EMBL/GenBank/DDBJ whole genome shotgun (WGS) entry which is preliminary data.</text>
</comment>
<reference evidence="2" key="2">
    <citation type="submission" date="2022-01" db="EMBL/GenBank/DDBJ databases">
        <authorList>
            <person name="Yamashiro T."/>
            <person name="Shiraishi A."/>
            <person name="Satake H."/>
            <person name="Nakayama K."/>
        </authorList>
    </citation>
    <scope>NUCLEOTIDE SEQUENCE</scope>
</reference>
<feature type="compositionally biased region" description="Basic and acidic residues" evidence="1">
    <location>
        <begin position="217"/>
        <end position="227"/>
    </location>
</feature>
<name>A0ABQ4ZPY0_9ASTR</name>
<reference evidence="2" key="1">
    <citation type="journal article" date="2022" name="Int. J. Mol. Sci.">
        <title>Draft Genome of Tanacetum Coccineum: Genomic Comparison of Closely Related Tanacetum-Family Plants.</title>
        <authorList>
            <person name="Yamashiro T."/>
            <person name="Shiraishi A."/>
            <person name="Nakayama K."/>
            <person name="Satake H."/>
        </authorList>
    </citation>
    <scope>NUCLEOTIDE SEQUENCE</scope>
</reference>
<feature type="compositionally biased region" description="Acidic residues" evidence="1">
    <location>
        <begin position="188"/>
        <end position="216"/>
    </location>
</feature>
<feature type="region of interest" description="Disordered" evidence="1">
    <location>
        <begin position="86"/>
        <end position="108"/>
    </location>
</feature>
<proteinExistence type="predicted"/>
<dbReference type="EMBL" id="BQNB010011574">
    <property type="protein sequence ID" value="GJS92324.1"/>
    <property type="molecule type" value="Genomic_DNA"/>
</dbReference>
<protein>
    <submittedName>
        <fullName evidence="2">Uncharacterized protein</fullName>
    </submittedName>
</protein>
<dbReference type="Proteomes" id="UP001151760">
    <property type="component" value="Unassembled WGS sequence"/>
</dbReference>
<evidence type="ECO:0000313" key="2">
    <source>
        <dbReference type="EMBL" id="GJS92324.1"/>
    </source>
</evidence>
<evidence type="ECO:0000256" key="1">
    <source>
        <dbReference type="SAM" id="MobiDB-lite"/>
    </source>
</evidence>
<gene>
    <name evidence="2" type="ORF">Tco_0774960</name>
</gene>